<dbReference type="STRING" id="571932.SAMN05421743_11627"/>
<protein>
    <submittedName>
        <fullName evidence="1">Uncharacterized protein</fullName>
    </submittedName>
</protein>
<reference evidence="1 2" key="1">
    <citation type="submission" date="2016-10" db="EMBL/GenBank/DDBJ databases">
        <authorList>
            <person name="de Groot N.N."/>
        </authorList>
    </citation>
    <scope>NUCLEOTIDE SEQUENCE [LARGE SCALE GENOMIC DNA]</scope>
    <source>
        <strain evidence="1 2">CCM7597</strain>
    </source>
</reference>
<dbReference type="AlphaFoldDB" id="A0A1H4GJQ0"/>
<keyword evidence="2" id="KW-1185">Reference proteome</keyword>
<gene>
    <name evidence="1" type="ORF">SAMN05421743_11627</name>
</gene>
<name>A0A1H4GJQ0_9BACI</name>
<dbReference type="EMBL" id="FNQR01000016">
    <property type="protein sequence ID" value="SEB09088.1"/>
    <property type="molecule type" value="Genomic_DNA"/>
</dbReference>
<organism evidence="1 2">
    <name type="scientific">Thalassobacillus cyri</name>
    <dbReference type="NCBI Taxonomy" id="571932"/>
    <lineage>
        <taxon>Bacteria</taxon>
        <taxon>Bacillati</taxon>
        <taxon>Bacillota</taxon>
        <taxon>Bacilli</taxon>
        <taxon>Bacillales</taxon>
        <taxon>Bacillaceae</taxon>
        <taxon>Thalassobacillus</taxon>
    </lineage>
</organism>
<dbReference type="RefSeq" id="WP_245728998.1">
    <property type="nucleotide sequence ID" value="NZ_FNQR01000016.1"/>
</dbReference>
<proteinExistence type="predicted"/>
<sequence length="90" mass="10067">MVRGEMDMLICPICNGIKEIEDICPDCASDMVDQGKIVDYLDDYSPYLEVMMTKLVDGDSDSATAHQCIHIIQCVDCGKIMTKEIQEAPY</sequence>
<dbReference type="Proteomes" id="UP000198584">
    <property type="component" value="Unassembled WGS sequence"/>
</dbReference>
<evidence type="ECO:0000313" key="1">
    <source>
        <dbReference type="EMBL" id="SEB09088.1"/>
    </source>
</evidence>
<accession>A0A1H4GJQ0</accession>
<evidence type="ECO:0000313" key="2">
    <source>
        <dbReference type="Proteomes" id="UP000198584"/>
    </source>
</evidence>